<proteinExistence type="predicted"/>
<reference evidence="1 2" key="1">
    <citation type="journal article" date="2023" name="BMC Biol.">
        <title>The compact genome of the sponge Oopsacas minuta (Hexactinellida) is lacking key metazoan core genes.</title>
        <authorList>
            <person name="Santini S."/>
            <person name="Schenkelaars Q."/>
            <person name="Jourda C."/>
            <person name="Duchesne M."/>
            <person name="Belahbib H."/>
            <person name="Rocher C."/>
            <person name="Selva M."/>
            <person name="Riesgo A."/>
            <person name="Vervoort M."/>
            <person name="Leys S.P."/>
            <person name="Kodjabachian L."/>
            <person name="Le Bivic A."/>
            <person name="Borchiellini C."/>
            <person name="Claverie J.M."/>
            <person name="Renard E."/>
        </authorList>
    </citation>
    <scope>NUCLEOTIDE SEQUENCE [LARGE SCALE GENOMIC DNA]</scope>
    <source>
        <strain evidence="1">SPO-2</strain>
    </source>
</reference>
<gene>
    <name evidence="1" type="ORF">LOD99_2213</name>
</gene>
<evidence type="ECO:0000313" key="1">
    <source>
        <dbReference type="EMBL" id="KAI6655378.1"/>
    </source>
</evidence>
<dbReference type="EMBL" id="JAKMXF010000199">
    <property type="protein sequence ID" value="KAI6655378.1"/>
    <property type="molecule type" value="Genomic_DNA"/>
</dbReference>
<dbReference type="Proteomes" id="UP001165289">
    <property type="component" value="Unassembled WGS sequence"/>
</dbReference>
<comment type="caution">
    <text evidence="1">The sequence shown here is derived from an EMBL/GenBank/DDBJ whole genome shotgun (WGS) entry which is preliminary data.</text>
</comment>
<organism evidence="1 2">
    <name type="scientific">Oopsacas minuta</name>
    <dbReference type="NCBI Taxonomy" id="111878"/>
    <lineage>
        <taxon>Eukaryota</taxon>
        <taxon>Metazoa</taxon>
        <taxon>Porifera</taxon>
        <taxon>Hexactinellida</taxon>
        <taxon>Hexasterophora</taxon>
        <taxon>Lyssacinosida</taxon>
        <taxon>Leucopsacidae</taxon>
        <taxon>Oopsacas</taxon>
    </lineage>
</organism>
<sequence>MGLRIHIVEKEKDYISSNKSIIVNELSKTKYEKDKKTIHQSYKHITSRDSKLVRNKWNSCDDMNDYSMIEEFTDPMIDKIVSLHGFTIKSKSHRSLSEIRYLLLAIVDYLSATSENCTEMHQYCPTRVSSRCHYQNVMFLGGDIPSHPRTLFQKCTDRVLAIMAPYMSLEYLDRVKGGRTSNLKEVLHQLIWTSVSKTQQLP</sequence>
<keyword evidence="2" id="KW-1185">Reference proteome</keyword>
<evidence type="ECO:0000313" key="2">
    <source>
        <dbReference type="Proteomes" id="UP001165289"/>
    </source>
</evidence>
<protein>
    <submittedName>
        <fullName evidence="1">Uncharacterized protein</fullName>
    </submittedName>
</protein>
<name>A0AAV7K2B8_9METZ</name>
<dbReference type="AlphaFoldDB" id="A0AAV7K2B8"/>
<accession>A0AAV7K2B8</accession>